<evidence type="ECO:0000313" key="1">
    <source>
        <dbReference type="EMBL" id="GIY09748.1"/>
    </source>
</evidence>
<evidence type="ECO:0000313" key="2">
    <source>
        <dbReference type="Proteomes" id="UP001054837"/>
    </source>
</evidence>
<name>A0AAV4QJA0_9ARAC</name>
<reference evidence="1 2" key="1">
    <citation type="submission" date="2021-06" db="EMBL/GenBank/DDBJ databases">
        <title>Caerostris darwini draft genome.</title>
        <authorList>
            <person name="Kono N."/>
            <person name="Arakawa K."/>
        </authorList>
    </citation>
    <scope>NUCLEOTIDE SEQUENCE [LARGE SCALE GENOMIC DNA]</scope>
</reference>
<dbReference type="AlphaFoldDB" id="A0AAV4QJA0"/>
<organism evidence="1 2">
    <name type="scientific">Caerostris darwini</name>
    <dbReference type="NCBI Taxonomy" id="1538125"/>
    <lineage>
        <taxon>Eukaryota</taxon>
        <taxon>Metazoa</taxon>
        <taxon>Ecdysozoa</taxon>
        <taxon>Arthropoda</taxon>
        <taxon>Chelicerata</taxon>
        <taxon>Arachnida</taxon>
        <taxon>Araneae</taxon>
        <taxon>Araneomorphae</taxon>
        <taxon>Entelegynae</taxon>
        <taxon>Araneoidea</taxon>
        <taxon>Araneidae</taxon>
        <taxon>Caerostris</taxon>
    </lineage>
</organism>
<sequence length="103" mass="11927">MSHKHKSLIGRQLLFGFDGTYRTTILTRNYRSTILNRMVGGKWAVKIHSSRTSRFLDKKDLLLDGHLLLRFFSPVTNAVMWKGLRGLFPLSKSQHSLRKMVLV</sequence>
<keyword evidence="2" id="KW-1185">Reference proteome</keyword>
<proteinExistence type="predicted"/>
<comment type="caution">
    <text evidence="1">The sequence shown here is derived from an EMBL/GenBank/DDBJ whole genome shotgun (WGS) entry which is preliminary data.</text>
</comment>
<dbReference type="Proteomes" id="UP001054837">
    <property type="component" value="Unassembled WGS sequence"/>
</dbReference>
<protein>
    <submittedName>
        <fullName evidence="1">Uncharacterized protein</fullName>
    </submittedName>
</protein>
<accession>A0AAV4QJA0</accession>
<gene>
    <name evidence="1" type="ORF">CDAR_60241</name>
</gene>
<dbReference type="EMBL" id="BPLQ01004677">
    <property type="protein sequence ID" value="GIY09748.1"/>
    <property type="molecule type" value="Genomic_DNA"/>
</dbReference>